<evidence type="ECO:0000259" key="7">
    <source>
        <dbReference type="Pfam" id="PF00441"/>
    </source>
</evidence>
<proteinExistence type="inferred from homology"/>
<evidence type="ECO:0000256" key="3">
    <source>
        <dbReference type="ARBA" id="ARBA00022630"/>
    </source>
</evidence>
<dbReference type="PROSITE" id="PS00072">
    <property type="entry name" value="ACYL_COA_DH_1"/>
    <property type="match status" value="1"/>
</dbReference>
<keyword evidence="3 6" id="KW-0285">Flavoprotein</keyword>
<reference evidence="10 11" key="1">
    <citation type="journal article" date="2022" name="ISME Commun">
        <title>Vulcanimicrobium alpinus gen. nov. sp. nov., the first cultivated representative of the candidate phylum 'Eremiobacterota', is a metabolically versatile aerobic anoxygenic phototroph.</title>
        <authorList>
            <person name="Yabe S."/>
            <person name="Muto K."/>
            <person name="Abe K."/>
            <person name="Yokota A."/>
            <person name="Staudigel H."/>
            <person name="Tebo B.M."/>
        </authorList>
    </citation>
    <scope>NUCLEOTIDE SEQUENCE [LARGE SCALE GENOMIC DNA]</scope>
    <source>
        <strain evidence="10 11">WC8-2</strain>
    </source>
</reference>
<dbReference type="Proteomes" id="UP001317532">
    <property type="component" value="Chromosome"/>
</dbReference>
<dbReference type="PIRSF" id="PIRSF016578">
    <property type="entry name" value="HsaA"/>
    <property type="match status" value="1"/>
</dbReference>
<comment type="similarity">
    <text evidence="2 6">Belongs to the acyl-CoA dehydrogenase family.</text>
</comment>
<protein>
    <submittedName>
        <fullName evidence="10">Acyl-CoA dehydrogenase</fullName>
    </submittedName>
</protein>
<comment type="cofactor">
    <cofactor evidence="1 6">
        <name>FAD</name>
        <dbReference type="ChEBI" id="CHEBI:57692"/>
    </cofactor>
</comment>
<dbReference type="RefSeq" id="WP_405054926.1">
    <property type="nucleotide sequence ID" value="NZ_AP025523.1"/>
</dbReference>
<dbReference type="InterPro" id="IPR009075">
    <property type="entry name" value="AcylCo_DH/oxidase_C"/>
</dbReference>
<keyword evidence="4 6" id="KW-0274">FAD</keyword>
<name>A0AAN2C8D1_UNVUL</name>
<organism evidence="10 11">
    <name type="scientific">Vulcanimicrobium alpinum</name>
    <dbReference type="NCBI Taxonomy" id="3016050"/>
    <lineage>
        <taxon>Bacteria</taxon>
        <taxon>Bacillati</taxon>
        <taxon>Vulcanimicrobiota</taxon>
        <taxon>Vulcanimicrobiia</taxon>
        <taxon>Vulcanimicrobiales</taxon>
        <taxon>Vulcanimicrobiaceae</taxon>
        <taxon>Vulcanimicrobium</taxon>
    </lineage>
</organism>
<dbReference type="Pfam" id="PF00441">
    <property type="entry name" value="Acyl-CoA_dh_1"/>
    <property type="match status" value="1"/>
</dbReference>
<evidence type="ECO:0000256" key="1">
    <source>
        <dbReference type="ARBA" id="ARBA00001974"/>
    </source>
</evidence>
<dbReference type="InterPro" id="IPR006091">
    <property type="entry name" value="Acyl-CoA_Oxase/DH_mid-dom"/>
</dbReference>
<dbReference type="Pfam" id="PF02770">
    <property type="entry name" value="Acyl-CoA_dh_M"/>
    <property type="match status" value="1"/>
</dbReference>
<dbReference type="AlphaFoldDB" id="A0AAN2C8D1"/>
<keyword evidence="11" id="KW-1185">Reference proteome</keyword>
<evidence type="ECO:0000313" key="11">
    <source>
        <dbReference type="Proteomes" id="UP001317532"/>
    </source>
</evidence>
<dbReference type="InterPro" id="IPR037069">
    <property type="entry name" value="AcylCoA_DH/ox_N_sf"/>
</dbReference>
<dbReference type="SUPFAM" id="SSF56645">
    <property type="entry name" value="Acyl-CoA dehydrogenase NM domain-like"/>
    <property type="match status" value="1"/>
</dbReference>
<dbReference type="FunFam" id="2.40.110.10:FF:000009">
    <property type="entry name" value="Acyl-CoA dehydrogenase"/>
    <property type="match status" value="1"/>
</dbReference>
<feature type="domain" description="Acyl-CoA oxidase/dehydrogenase middle" evidence="8">
    <location>
        <begin position="126"/>
        <end position="222"/>
    </location>
</feature>
<dbReference type="SUPFAM" id="SSF47203">
    <property type="entry name" value="Acyl-CoA dehydrogenase C-terminal domain-like"/>
    <property type="match status" value="1"/>
</dbReference>
<evidence type="ECO:0000256" key="5">
    <source>
        <dbReference type="ARBA" id="ARBA00023002"/>
    </source>
</evidence>
<sequence>MSIAPPATATSDVEEMILDTVRQLVKERVEPRAAEIDEKGEFPWDIKELFAQNDLLGIPFPEEYGGLGGSFVTYVKVVEEVAKACASSSLIIAVQELGALPILIGGTDEQKRRWIPDLASGKKIAAYALTEPGSGSDAAGSMRTKARRDGDDYVLDGTKIWITQGSVADVTTVFAVTDPAKGPNGISAFVLEKGTPGFTVGKLEKKMGIRGSPTVELSFENCRVPAANMLGAEGEGFKIAMKVLDKSRPGIAAQALGIAQGALDYATEYTKQRVAFGKPISQQQGLQFMLADMKTEVEAARLLLYEAASKCDENAPDVTTWAAMAKLKCGDTAMSVTVDAVQLLGGYGYSTEYPVERMMRDAKITQIYEGTQQIQRLVIARSMVGKWSPPKP</sequence>
<dbReference type="FunFam" id="1.10.540.10:FF:000002">
    <property type="entry name" value="Acyl-CoA dehydrogenase FadE19"/>
    <property type="match status" value="1"/>
</dbReference>
<dbReference type="PANTHER" id="PTHR43884:SF12">
    <property type="entry name" value="ISOVALERYL-COA DEHYDROGENASE, MITOCHONDRIAL-RELATED"/>
    <property type="match status" value="1"/>
</dbReference>
<dbReference type="InterPro" id="IPR013786">
    <property type="entry name" value="AcylCoA_DH/ox_N"/>
</dbReference>
<dbReference type="CDD" id="cd01158">
    <property type="entry name" value="SCAD_SBCAD"/>
    <property type="match status" value="1"/>
</dbReference>
<feature type="domain" description="Acyl-CoA dehydrogenase/oxidase C-terminal" evidence="7">
    <location>
        <begin position="234"/>
        <end position="383"/>
    </location>
</feature>
<evidence type="ECO:0000259" key="9">
    <source>
        <dbReference type="Pfam" id="PF02771"/>
    </source>
</evidence>
<evidence type="ECO:0000256" key="6">
    <source>
        <dbReference type="RuleBase" id="RU362125"/>
    </source>
</evidence>
<gene>
    <name evidence="10" type="ORF">WPS_07210</name>
</gene>
<dbReference type="FunFam" id="1.20.140.10:FF:000004">
    <property type="entry name" value="Acyl-CoA dehydrogenase FadE25"/>
    <property type="match status" value="1"/>
</dbReference>
<dbReference type="Gene3D" id="1.20.140.10">
    <property type="entry name" value="Butyryl-CoA Dehydrogenase, subunit A, domain 3"/>
    <property type="match status" value="1"/>
</dbReference>
<dbReference type="GO" id="GO:0003995">
    <property type="term" value="F:acyl-CoA dehydrogenase activity"/>
    <property type="evidence" value="ECO:0007669"/>
    <property type="project" value="InterPro"/>
</dbReference>
<dbReference type="InterPro" id="IPR009100">
    <property type="entry name" value="AcylCoA_DH/oxidase_NM_dom_sf"/>
</dbReference>
<evidence type="ECO:0000259" key="8">
    <source>
        <dbReference type="Pfam" id="PF02770"/>
    </source>
</evidence>
<dbReference type="InterPro" id="IPR036250">
    <property type="entry name" value="AcylCo_DH-like_C"/>
</dbReference>
<dbReference type="EMBL" id="AP025523">
    <property type="protein sequence ID" value="BDE05445.1"/>
    <property type="molecule type" value="Genomic_DNA"/>
</dbReference>
<dbReference type="Gene3D" id="1.10.540.10">
    <property type="entry name" value="Acyl-CoA dehydrogenase/oxidase, N-terminal domain"/>
    <property type="match status" value="1"/>
</dbReference>
<dbReference type="GO" id="GO:0050660">
    <property type="term" value="F:flavin adenine dinucleotide binding"/>
    <property type="evidence" value="ECO:0007669"/>
    <property type="project" value="InterPro"/>
</dbReference>
<dbReference type="InterPro" id="IPR006089">
    <property type="entry name" value="Acyl-CoA_DH_CS"/>
</dbReference>
<evidence type="ECO:0000313" key="10">
    <source>
        <dbReference type="EMBL" id="BDE05445.1"/>
    </source>
</evidence>
<dbReference type="InterPro" id="IPR046373">
    <property type="entry name" value="Acyl-CoA_Oxase/DH_mid-dom_sf"/>
</dbReference>
<accession>A0AAN2C8D1</accession>
<feature type="domain" description="Acyl-CoA dehydrogenase/oxidase N-terminal" evidence="9">
    <location>
        <begin position="12"/>
        <end position="122"/>
    </location>
</feature>
<evidence type="ECO:0000256" key="2">
    <source>
        <dbReference type="ARBA" id="ARBA00009347"/>
    </source>
</evidence>
<dbReference type="Pfam" id="PF02771">
    <property type="entry name" value="Acyl-CoA_dh_N"/>
    <property type="match status" value="1"/>
</dbReference>
<evidence type="ECO:0000256" key="4">
    <source>
        <dbReference type="ARBA" id="ARBA00022827"/>
    </source>
</evidence>
<dbReference type="Gene3D" id="2.40.110.10">
    <property type="entry name" value="Butyryl-CoA Dehydrogenase, subunit A, domain 2"/>
    <property type="match status" value="1"/>
</dbReference>
<keyword evidence="5 6" id="KW-0560">Oxidoreductase</keyword>
<dbReference type="PANTHER" id="PTHR43884">
    <property type="entry name" value="ACYL-COA DEHYDROGENASE"/>
    <property type="match status" value="1"/>
</dbReference>
<dbReference type="PROSITE" id="PS00073">
    <property type="entry name" value="ACYL_COA_DH_2"/>
    <property type="match status" value="1"/>
</dbReference>
<dbReference type="KEGG" id="vab:WPS_07210"/>